<protein>
    <recommendedName>
        <fullName evidence="4">Secreted protein</fullName>
    </recommendedName>
</protein>
<name>A0A2T2P042_CORCC</name>
<evidence type="ECO:0000313" key="2">
    <source>
        <dbReference type="EMBL" id="PSN70989.1"/>
    </source>
</evidence>
<evidence type="ECO:0000256" key="1">
    <source>
        <dbReference type="SAM" id="SignalP"/>
    </source>
</evidence>
<keyword evidence="1" id="KW-0732">Signal</keyword>
<organism evidence="2 3">
    <name type="scientific">Corynespora cassiicola Philippines</name>
    <dbReference type="NCBI Taxonomy" id="1448308"/>
    <lineage>
        <taxon>Eukaryota</taxon>
        <taxon>Fungi</taxon>
        <taxon>Dikarya</taxon>
        <taxon>Ascomycota</taxon>
        <taxon>Pezizomycotina</taxon>
        <taxon>Dothideomycetes</taxon>
        <taxon>Pleosporomycetidae</taxon>
        <taxon>Pleosporales</taxon>
        <taxon>Corynesporascaceae</taxon>
        <taxon>Corynespora</taxon>
    </lineage>
</organism>
<gene>
    <name evidence="2" type="ORF">BS50DRAFT_271035</name>
</gene>
<proteinExistence type="predicted"/>
<reference evidence="2 3" key="1">
    <citation type="journal article" date="2018" name="Front. Microbiol.">
        <title>Genome-Wide Analysis of Corynespora cassiicola Leaf Fall Disease Putative Effectors.</title>
        <authorList>
            <person name="Lopez D."/>
            <person name="Ribeiro S."/>
            <person name="Label P."/>
            <person name="Fumanal B."/>
            <person name="Venisse J.S."/>
            <person name="Kohler A."/>
            <person name="de Oliveira R.R."/>
            <person name="Labutti K."/>
            <person name="Lipzen A."/>
            <person name="Lail K."/>
            <person name="Bauer D."/>
            <person name="Ohm R.A."/>
            <person name="Barry K.W."/>
            <person name="Spatafora J."/>
            <person name="Grigoriev I.V."/>
            <person name="Martin F.M."/>
            <person name="Pujade-Renaud V."/>
        </authorList>
    </citation>
    <scope>NUCLEOTIDE SEQUENCE [LARGE SCALE GENOMIC DNA]</scope>
    <source>
        <strain evidence="2 3">Philippines</strain>
    </source>
</reference>
<dbReference type="EMBL" id="KZ678131">
    <property type="protein sequence ID" value="PSN70989.1"/>
    <property type="molecule type" value="Genomic_DNA"/>
</dbReference>
<feature type="signal peptide" evidence="1">
    <location>
        <begin position="1"/>
        <end position="35"/>
    </location>
</feature>
<evidence type="ECO:0000313" key="3">
    <source>
        <dbReference type="Proteomes" id="UP000240883"/>
    </source>
</evidence>
<keyword evidence="3" id="KW-1185">Reference proteome</keyword>
<dbReference type="AlphaFoldDB" id="A0A2T2P042"/>
<feature type="chain" id="PRO_5015436968" description="Secreted protein" evidence="1">
    <location>
        <begin position="36"/>
        <end position="148"/>
    </location>
</feature>
<evidence type="ECO:0008006" key="4">
    <source>
        <dbReference type="Google" id="ProtNLM"/>
    </source>
</evidence>
<dbReference type="Proteomes" id="UP000240883">
    <property type="component" value="Unassembled WGS sequence"/>
</dbReference>
<sequence>MLFRARGGKKKRSKRRPKGRFLVLVLLRLLCASTGDFDVPHDARGVPYSPSPSAHNSIPHQLGELGYEQGQTSQPGTRPDSAGRCILWRSSFCQVVVLRLCTAGLGVWTLDFERSRFRCLMASRAGRVQTVYAGTWDALRSFIRLPPG</sequence>
<accession>A0A2T2P042</accession>